<dbReference type="PANTHER" id="PTHR46797:SF1">
    <property type="entry name" value="METHYLPHOSPHONATE SYNTHASE"/>
    <property type="match status" value="1"/>
</dbReference>
<name>D1BYL9_XYLCX</name>
<dbReference type="InterPro" id="IPR010982">
    <property type="entry name" value="Lambda_DNA-bd_dom_sf"/>
</dbReference>
<protein>
    <submittedName>
        <fullName evidence="3">Transcriptional regulator, XRE family</fullName>
    </submittedName>
</protein>
<organism evidence="3 4">
    <name type="scientific">Xylanimonas cellulosilytica (strain DSM 15894 / JCM 12276 / CECT 5975 / KCTC 9989 / LMG 20990 / NBRC 107835 / XIL07)</name>
    <dbReference type="NCBI Taxonomy" id="446471"/>
    <lineage>
        <taxon>Bacteria</taxon>
        <taxon>Bacillati</taxon>
        <taxon>Actinomycetota</taxon>
        <taxon>Actinomycetes</taxon>
        <taxon>Micrococcales</taxon>
        <taxon>Promicromonosporaceae</taxon>
        <taxon>Xylanimonas</taxon>
    </lineage>
</organism>
<dbReference type="GO" id="GO:0003700">
    <property type="term" value="F:DNA-binding transcription factor activity"/>
    <property type="evidence" value="ECO:0007669"/>
    <property type="project" value="TreeGrafter"/>
</dbReference>
<reference evidence="3 4" key="2">
    <citation type="journal article" date="2010" name="Stand. Genomic Sci.">
        <title>Complete genome sequence of Xylanimonas cellulosilytica type strain (XIL07).</title>
        <authorList>
            <person name="Foster B."/>
            <person name="Pukall R."/>
            <person name="Abt B."/>
            <person name="Nolan M."/>
            <person name="Glavina Del Rio T."/>
            <person name="Chen F."/>
            <person name="Lucas S."/>
            <person name="Tice H."/>
            <person name="Pitluck S."/>
            <person name="Cheng J.-F."/>
            <person name="Chertkov O."/>
            <person name="Brettin T."/>
            <person name="Han C."/>
            <person name="Detter J.C."/>
            <person name="Bruce D."/>
            <person name="Goodwin L."/>
            <person name="Ivanova N."/>
            <person name="Mavromatis K."/>
            <person name="Pati A."/>
            <person name="Mikhailova N."/>
            <person name="Chen A."/>
            <person name="Palaniappan K."/>
            <person name="Land M."/>
            <person name="Hauser L."/>
            <person name="Chang Y.-J."/>
            <person name="Jeffries C.D."/>
            <person name="Chain P."/>
            <person name="Rohde M."/>
            <person name="Goeker M."/>
            <person name="Bristow J."/>
            <person name="Eisen J.A."/>
            <person name="Markowitz V."/>
            <person name="Hugenholtz P."/>
            <person name="Kyrpides N.C."/>
            <person name="Klenk H.-P."/>
            <person name="Lapidus A."/>
        </authorList>
    </citation>
    <scope>NUCLEOTIDE SEQUENCE [LARGE SCALE GENOMIC DNA]</scope>
    <source>
        <strain evidence="4">DSM 15894 / CECT 5975 / LMG 20990 / XIL07</strain>
    </source>
</reference>
<dbReference type="InterPro" id="IPR050807">
    <property type="entry name" value="TransReg_Diox_bact_type"/>
</dbReference>
<evidence type="ECO:0000256" key="1">
    <source>
        <dbReference type="ARBA" id="ARBA00023125"/>
    </source>
</evidence>
<accession>D1BYL9</accession>
<dbReference type="EMBL" id="CP001821">
    <property type="protein sequence ID" value="ACZ31891.1"/>
    <property type="molecule type" value="Genomic_DNA"/>
</dbReference>
<evidence type="ECO:0000259" key="2">
    <source>
        <dbReference type="PROSITE" id="PS50943"/>
    </source>
</evidence>
<sequence>MTVSAASLLTRMRTRRGLSMNAVAALAGVPASTISRIEAGKIEPTVAMLDRIATAIGFRLDAEVTESGTDAPFVAPLRRLAEGSPDARGAVLATFPIVAALAPVTRRAGVRRVELTVALPEALAALRSEDAGPVVSSLEAFASDVGVVRSFTPVVYVTDPKVVRSLRDVSRGSSTVMLLMPTTDNVRAFTREVDGVAMVSPEWGLLDALASPGRQADVARTVLEASLVRPETAVA</sequence>
<dbReference type="Proteomes" id="UP000002255">
    <property type="component" value="Chromosome"/>
</dbReference>
<dbReference type="Pfam" id="PF13560">
    <property type="entry name" value="HTH_31"/>
    <property type="match status" value="1"/>
</dbReference>
<dbReference type="AlphaFoldDB" id="D1BYL9"/>
<gene>
    <name evidence="3" type="ordered locus">Xcel_2878</name>
</gene>
<proteinExistence type="predicted"/>
<dbReference type="eggNOG" id="COG1396">
    <property type="taxonomic scope" value="Bacteria"/>
</dbReference>
<feature type="domain" description="HTH cro/C1-type" evidence="2">
    <location>
        <begin position="9"/>
        <end position="64"/>
    </location>
</feature>
<dbReference type="GO" id="GO:0003677">
    <property type="term" value="F:DNA binding"/>
    <property type="evidence" value="ECO:0007669"/>
    <property type="project" value="UniProtKB-KW"/>
</dbReference>
<dbReference type="PANTHER" id="PTHR46797">
    <property type="entry name" value="HTH-TYPE TRANSCRIPTIONAL REGULATOR"/>
    <property type="match status" value="1"/>
</dbReference>
<dbReference type="CDD" id="cd00093">
    <property type="entry name" value="HTH_XRE"/>
    <property type="match status" value="1"/>
</dbReference>
<dbReference type="InterPro" id="IPR001387">
    <property type="entry name" value="Cro/C1-type_HTH"/>
</dbReference>
<keyword evidence="1" id="KW-0238">DNA-binding</keyword>
<evidence type="ECO:0000313" key="3">
    <source>
        <dbReference type="EMBL" id="ACZ31891.1"/>
    </source>
</evidence>
<dbReference type="SMART" id="SM00530">
    <property type="entry name" value="HTH_XRE"/>
    <property type="match status" value="1"/>
</dbReference>
<dbReference type="SUPFAM" id="SSF47413">
    <property type="entry name" value="lambda repressor-like DNA-binding domains"/>
    <property type="match status" value="1"/>
</dbReference>
<dbReference type="KEGG" id="xce:Xcel_2878"/>
<evidence type="ECO:0000313" key="4">
    <source>
        <dbReference type="Proteomes" id="UP000002255"/>
    </source>
</evidence>
<reference evidence="4" key="1">
    <citation type="submission" date="2009-11" db="EMBL/GenBank/DDBJ databases">
        <title>The complete chromosome of Xylanimonas cellulosilytica DSM 15894.</title>
        <authorList>
            <consortium name="US DOE Joint Genome Institute (JGI-PGF)"/>
            <person name="Lucas S."/>
            <person name="Copeland A."/>
            <person name="Lapidus A."/>
            <person name="Glavina del Rio T."/>
            <person name="Dalin E."/>
            <person name="Tice H."/>
            <person name="Bruce D."/>
            <person name="Goodwin L."/>
            <person name="Pitluck S."/>
            <person name="Kyrpides N."/>
            <person name="Mavromatis K."/>
            <person name="Ivanova N."/>
            <person name="Mikhailova N."/>
            <person name="Foster B."/>
            <person name="Clum A."/>
            <person name="Brettin T."/>
            <person name="Detter J.C."/>
            <person name="Han C."/>
            <person name="Larimer F."/>
            <person name="Land M."/>
            <person name="Hauser L."/>
            <person name="Markowitz V."/>
            <person name="Cheng J.F."/>
            <person name="Hugenholtz P."/>
            <person name="Woyke T."/>
            <person name="Wu D."/>
            <person name="Gehrich-Schroeter G."/>
            <person name="Schneider S."/>
            <person name="Pukall S.R."/>
            <person name="Klenk H.P."/>
            <person name="Eisen J.A."/>
        </authorList>
    </citation>
    <scope>NUCLEOTIDE SEQUENCE [LARGE SCALE GENOMIC DNA]</scope>
    <source>
        <strain evidence="4">DSM 15894 / CECT 5975 / LMG 20990 / XIL07</strain>
    </source>
</reference>
<dbReference type="GO" id="GO:0005829">
    <property type="term" value="C:cytosol"/>
    <property type="evidence" value="ECO:0007669"/>
    <property type="project" value="TreeGrafter"/>
</dbReference>
<dbReference type="PROSITE" id="PS50943">
    <property type="entry name" value="HTH_CROC1"/>
    <property type="match status" value="1"/>
</dbReference>
<dbReference type="STRING" id="446471.Xcel_2878"/>
<dbReference type="Gene3D" id="1.10.260.40">
    <property type="entry name" value="lambda repressor-like DNA-binding domains"/>
    <property type="match status" value="1"/>
</dbReference>
<keyword evidence="4" id="KW-1185">Reference proteome</keyword>
<dbReference type="HOGENOM" id="CLU_1259298_0_0_11"/>